<sequence length="168" mass="19055">MSDEATKKPRMRRSVRILLIVSLALNLIIIGLVLGAALSHGGKGRGPDAYSDGPQSPIALALSWEERRDVGKKIRAAHRKHASDRKVEKIRYETLISALNGDPYDPDAVSMAREALDQASWDRRQIAYDIWVTHVGKMSVEQRQDYAERLREVLNERRSRRDRGPKTD</sequence>
<evidence type="ECO:0000313" key="2">
    <source>
        <dbReference type="EMBL" id="SHJ71584.1"/>
    </source>
</evidence>
<evidence type="ECO:0000256" key="1">
    <source>
        <dbReference type="SAM" id="Phobius"/>
    </source>
</evidence>
<dbReference type="Proteomes" id="UP000183982">
    <property type="component" value="Unassembled WGS sequence"/>
</dbReference>
<proteinExistence type="predicted"/>
<dbReference type="RefSeq" id="WP_139280706.1">
    <property type="nucleotide sequence ID" value="NZ_FQZQ01000012.1"/>
</dbReference>
<keyword evidence="1" id="KW-0472">Membrane</keyword>
<dbReference type="Pfam" id="PF13801">
    <property type="entry name" value="Metal_resist"/>
    <property type="match status" value="1"/>
</dbReference>
<reference evidence="3" key="1">
    <citation type="submission" date="2016-11" db="EMBL/GenBank/DDBJ databases">
        <authorList>
            <person name="Varghese N."/>
            <person name="Submissions S."/>
        </authorList>
    </citation>
    <scope>NUCLEOTIDE SEQUENCE [LARGE SCALE GENOMIC DNA]</scope>
    <source>
        <strain evidence="3">DSM 100564</strain>
    </source>
</reference>
<dbReference type="STRING" id="1470563.SAMN05444000_11224"/>
<dbReference type="AlphaFoldDB" id="A0A1M6LK61"/>
<keyword evidence="1" id="KW-0812">Transmembrane</keyword>
<dbReference type="InterPro" id="IPR025961">
    <property type="entry name" value="Metal_resist"/>
</dbReference>
<feature type="transmembrane region" description="Helical" evidence="1">
    <location>
        <begin position="17"/>
        <end position="38"/>
    </location>
</feature>
<accession>A0A1M6LK61</accession>
<gene>
    <name evidence="2" type="ORF">SAMN05444000_11224</name>
</gene>
<organism evidence="2 3">
    <name type="scientific">Shimia gijangensis</name>
    <dbReference type="NCBI Taxonomy" id="1470563"/>
    <lineage>
        <taxon>Bacteria</taxon>
        <taxon>Pseudomonadati</taxon>
        <taxon>Pseudomonadota</taxon>
        <taxon>Alphaproteobacteria</taxon>
        <taxon>Rhodobacterales</taxon>
        <taxon>Roseobacteraceae</taxon>
    </lineage>
</organism>
<dbReference type="OrthoDB" id="7865640at2"/>
<evidence type="ECO:0000313" key="3">
    <source>
        <dbReference type="Proteomes" id="UP000183982"/>
    </source>
</evidence>
<name>A0A1M6LK61_9RHOB</name>
<keyword evidence="3" id="KW-1185">Reference proteome</keyword>
<keyword evidence="1" id="KW-1133">Transmembrane helix</keyword>
<protein>
    <submittedName>
        <fullName evidence="2">Heavy-metal resistance</fullName>
    </submittedName>
</protein>
<dbReference type="EMBL" id="FQZQ01000012">
    <property type="protein sequence ID" value="SHJ71584.1"/>
    <property type="molecule type" value="Genomic_DNA"/>
</dbReference>